<evidence type="ECO:0008006" key="6">
    <source>
        <dbReference type="Google" id="ProtNLM"/>
    </source>
</evidence>
<feature type="compositionally biased region" description="Low complexity" evidence="1">
    <location>
        <begin position="45"/>
        <end position="57"/>
    </location>
</feature>
<reference evidence="3" key="2">
    <citation type="submission" date="2011-03" db="EMBL/GenBank/DDBJ databases">
        <title>Comparative genomics and transcriptomics of Neospora caninum and Toxoplasma gondii.</title>
        <authorList>
            <person name="Reid A.J."/>
            <person name="Sohal A."/>
            <person name="Harris D."/>
            <person name="Quail M."/>
            <person name="Sanders M."/>
            <person name="Berriman M."/>
            <person name="Wastling J.M."/>
            <person name="Pain A."/>
        </authorList>
    </citation>
    <scope>NUCLEOTIDE SEQUENCE</scope>
    <source>
        <strain evidence="3">Liverpool</strain>
    </source>
</reference>
<reference evidence="5" key="3">
    <citation type="journal article" date="2012" name="PLoS Pathog.">
        <title>Comparative genomics of the apicomplexan parasites Toxoplasma gondii and Neospora caninum: Coccidia differing in host range and transmission strategy.</title>
        <authorList>
            <person name="Reid A.J."/>
            <person name="Vermont S.J."/>
            <person name="Cotton J.A."/>
            <person name="Harris D."/>
            <person name="Hill-Cawthorne G.A."/>
            <person name="Konen-Waisman S."/>
            <person name="Latham S.M."/>
            <person name="Mourier T."/>
            <person name="Norton R."/>
            <person name="Quail M.A."/>
            <person name="Sanders M."/>
            <person name="Shanmugam D."/>
            <person name="Sohal A."/>
            <person name="Wasmuth J.D."/>
            <person name="Brunk B."/>
            <person name="Grigg M.E."/>
            <person name="Howard J.C."/>
            <person name="Parkinson J."/>
            <person name="Roos D.S."/>
            <person name="Trees A.J."/>
            <person name="Berriman M."/>
            <person name="Pain A."/>
            <person name="Wastling J.M."/>
        </authorList>
    </citation>
    <scope>NUCLEOTIDE SEQUENCE [LARGE SCALE GENOMIC DNA]</scope>
    <source>
        <strain evidence="5">Liverpool</strain>
    </source>
</reference>
<dbReference type="VEuPathDB" id="ToxoDB:NCLIV_065030"/>
<dbReference type="InParanoid" id="F0VQT0"/>
<sequence length="952" mass="101036">MPSDISDSRPPVHSVDALVSGSPGSAAPDLPFPEQSAFPARPNQAAGSAASDATAGAEQDGDSSTFAAPSSAQERPNTPVWPGGEERHRVSILEAAATNGKDGRDATSRGRPRSSSPSLLSTLREFAATLAPNAEGGETRHARFTPDAVDPAVSHSDSPRQVPLVPCAVSSNLHDERFSSAAQPPAPPPTTARTDNYQDAARRGNRDRPPVNPPSGAGAAPSTQRPFPAASLALPDSLADLRQRNTTREPSQRTPELSATVGTSSTFLPSFVASSSLPFGCSVHPEIPPGVRNGDTATSAAAVAQTLQVSPQSLAAAPPQGTRDRWPMWQMHSLLKKGRSHFMTRRNLWDYCEECLSSLWELLQLSPGERGGEEFIGREKTEPIHYPLRLDKPAGEAAEQEEEEELEDADSGRMTTWPRRFANDKRERAYIRASHSLFAKRFSGPYRLSVALITAVATAAAVGILFLRLTTFGASFSDSLESPARAFALAVLAWSACGLLVAATLILPYICCLHAFPSMFRSLAALVSSFSPPPGPLAPPLSPPFFSFESPFSLSPPPSPQCSPTGSQDAEDALFASAFLRIYHRCVQGDIAGAEALADEAVAVAQALRGRQEKATFAAQNRGDAGGNFQKEAESGRLSTHGATNAPRALSRAMQENKKLEALQENRRRASETRKAIMCSITNVTLHPSAVSVPSREEEDEKRKLRPLLEYEAAVKEHTCRGAWLLGAVALSCFLARLLLLVPVYESQLEGVSRGAREASSSLLAFAASDAVRVIPAPAPTSFSFPLRLSAYAHWLSLRVVPLVACLQFAAAVLLLRPREDLGILQKLGTIATGLCVACGVAQVALFDASEKEDLPAGLWLTGKAEAFLAAALCVALRILLLCALLVAARVMELRERQLFLARSCRAASAHLPASCASSASSACPSPGALCSTTRAAAAAATLLALAAMRRS</sequence>
<feature type="compositionally biased region" description="Polar residues" evidence="1">
    <location>
        <begin position="62"/>
        <end position="76"/>
    </location>
</feature>
<feature type="transmembrane region" description="Helical" evidence="2">
    <location>
        <begin position="487"/>
        <end position="511"/>
    </location>
</feature>
<gene>
    <name evidence="4" type="ORF">BN1204_065030</name>
    <name evidence="3" type="ORF">NCLIV_065030</name>
</gene>
<accession>F0VQT0</accession>
<dbReference type="Proteomes" id="UP000007494">
    <property type="component" value="Chromosome XII"/>
</dbReference>
<evidence type="ECO:0000256" key="2">
    <source>
        <dbReference type="SAM" id="Phobius"/>
    </source>
</evidence>
<feature type="compositionally biased region" description="Low complexity" evidence="1">
    <location>
        <begin position="113"/>
        <end position="124"/>
    </location>
</feature>
<evidence type="ECO:0000313" key="4">
    <source>
        <dbReference type="EMBL" id="CEL70826.1"/>
    </source>
</evidence>
<feature type="transmembrane region" description="Helical" evidence="2">
    <location>
        <begin position="792"/>
        <end position="816"/>
    </location>
</feature>
<keyword evidence="5" id="KW-1185">Reference proteome</keyword>
<dbReference type="OrthoDB" id="332638at2759"/>
<feature type="transmembrane region" description="Helical" evidence="2">
    <location>
        <begin position="723"/>
        <end position="745"/>
    </location>
</feature>
<dbReference type="GeneID" id="13445300"/>
<feature type="transmembrane region" description="Helical" evidence="2">
    <location>
        <begin position="448"/>
        <end position="467"/>
    </location>
</feature>
<dbReference type="EMBL" id="LN714487">
    <property type="protein sequence ID" value="CEL70826.1"/>
    <property type="molecule type" value="Genomic_DNA"/>
</dbReference>
<dbReference type="RefSeq" id="XP_003886103.1">
    <property type="nucleotide sequence ID" value="XM_003886054.1"/>
</dbReference>
<dbReference type="AlphaFoldDB" id="F0VQT0"/>
<dbReference type="eggNOG" id="ENOG502QZR5">
    <property type="taxonomic scope" value="Eukaryota"/>
</dbReference>
<keyword evidence="2" id="KW-0812">Transmembrane</keyword>
<keyword evidence="2" id="KW-0472">Membrane</keyword>
<evidence type="ECO:0000313" key="5">
    <source>
        <dbReference type="Proteomes" id="UP000007494"/>
    </source>
</evidence>
<evidence type="ECO:0000313" key="3">
    <source>
        <dbReference type="EMBL" id="CBZ56077.1"/>
    </source>
</evidence>
<proteinExistence type="predicted"/>
<feature type="transmembrane region" description="Helical" evidence="2">
    <location>
        <begin position="828"/>
        <end position="847"/>
    </location>
</feature>
<feature type="region of interest" description="Disordered" evidence="1">
    <location>
        <begin position="1"/>
        <end position="163"/>
    </location>
</feature>
<reference evidence="4" key="4">
    <citation type="journal article" date="2015" name="PLoS ONE">
        <title>Comprehensive Evaluation of Toxoplasma gondii VEG and Neospora caninum LIV Genomes with Tachyzoite Stage Transcriptome and Proteome Defines Novel Transcript Features.</title>
        <authorList>
            <person name="Ramaprasad A."/>
            <person name="Mourier T."/>
            <person name="Naeem R."/>
            <person name="Malas T.B."/>
            <person name="Moussa E."/>
            <person name="Panigrahi A."/>
            <person name="Vermont S.J."/>
            <person name="Otto T.D."/>
            <person name="Wastling J."/>
            <person name="Pain A."/>
        </authorList>
    </citation>
    <scope>NUCLEOTIDE SEQUENCE</scope>
    <source>
        <strain evidence="4">Liverpool</strain>
    </source>
</reference>
<feature type="region of interest" description="Disordered" evidence="1">
    <location>
        <begin position="176"/>
        <end position="228"/>
    </location>
</feature>
<dbReference type="OMA" id="WPRRFAN"/>
<keyword evidence="2" id="KW-1133">Transmembrane helix</keyword>
<name>F0VQT0_NEOCL</name>
<feature type="compositionally biased region" description="Basic and acidic residues" evidence="1">
    <location>
        <begin position="200"/>
        <end position="209"/>
    </location>
</feature>
<protein>
    <recommendedName>
        <fullName evidence="6">Transmembrane protein</fullName>
    </recommendedName>
</protein>
<evidence type="ECO:0000256" key="1">
    <source>
        <dbReference type="SAM" id="MobiDB-lite"/>
    </source>
</evidence>
<feature type="transmembrane region" description="Helical" evidence="2">
    <location>
        <begin position="867"/>
        <end position="889"/>
    </location>
</feature>
<dbReference type="EMBL" id="FR823393">
    <property type="protein sequence ID" value="CBZ56077.1"/>
    <property type="molecule type" value="Genomic_DNA"/>
</dbReference>
<reference evidence="3" key="1">
    <citation type="submission" date="2011-02" db="EMBL/GenBank/DDBJ databases">
        <authorList>
            <person name="Aslett M."/>
        </authorList>
    </citation>
    <scope>NUCLEOTIDE SEQUENCE</scope>
    <source>
        <strain evidence="3">Liverpool</strain>
    </source>
</reference>
<organism evidence="3 5">
    <name type="scientific">Neospora caninum (strain Liverpool)</name>
    <dbReference type="NCBI Taxonomy" id="572307"/>
    <lineage>
        <taxon>Eukaryota</taxon>
        <taxon>Sar</taxon>
        <taxon>Alveolata</taxon>
        <taxon>Apicomplexa</taxon>
        <taxon>Conoidasida</taxon>
        <taxon>Coccidia</taxon>
        <taxon>Eucoccidiorida</taxon>
        <taxon>Eimeriorina</taxon>
        <taxon>Sarcocystidae</taxon>
        <taxon>Neospora</taxon>
    </lineage>
</organism>